<dbReference type="SUPFAM" id="SSF54928">
    <property type="entry name" value="RNA-binding domain, RBD"/>
    <property type="match status" value="1"/>
</dbReference>
<dbReference type="SMART" id="SM00360">
    <property type="entry name" value="RRM"/>
    <property type="match status" value="1"/>
</dbReference>
<dbReference type="Proteomes" id="UP000094849">
    <property type="component" value="Unassembled WGS sequence"/>
</dbReference>
<dbReference type="InterPro" id="IPR048289">
    <property type="entry name" value="RRM2_NsCP33-like"/>
</dbReference>
<evidence type="ECO:0000256" key="1">
    <source>
        <dbReference type="ARBA" id="ARBA00022884"/>
    </source>
</evidence>
<evidence type="ECO:0000313" key="5">
    <source>
        <dbReference type="Proteomes" id="UP000094849"/>
    </source>
</evidence>
<sequence>MTKLYVGNLAWSATEDDIRELFSDIGEVQSANLILDRETRRSRGFAFVEMGQADAERAITELNGKDFQGRSLRINEAQEKPRRNSGGGGGGGRW</sequence>
<proteinExistence type="predicted"/>
<dbReference type="Pfam" id="PF00076">
    <property type="entry name" value="RRM_1"/>
    <property type="match status" value="1"/>
</dbReference>
<dbReference type="PROSITE" id="PS50102">
    <property type="entry name" value="RRM"/>
    <property type="match status" value="1"/>
</dbReference>
<dbReference type="Gene3D" id="3.30.70.330">
    <property type="match status" value="1"/>
</dbReference>
<organism evidence="4 5">
    <name type="scientific">Candidatus Thiodiazotropha endoloripes</name>
    <dbReference type="NCBI Taxonomy" id="1818881"/>
    <lineage>
        <taxon>Bacteria</taxon>
        <taxon>Pseudomonadati</taxon>
        <taxon>Pseudomonadota</taxon>
        <taxon>Gammaproteobacteria</taxon>
        <taxon>Chromatiales</taxon>
        <taxon>Sedimenticolaceae</taxon>
        <taxon>Candidatus Thiodiazotropha</taxon>
    </lineage>
</organism>
<name>A0A1E2UTF0_9GAMM</name>
<dbReference type="STRING" id="1818881.A3196_15330"/>
<dbReference type="CDD" id="cd21608">
    <property type="entry name" value="RRM2_NsCP33_like"/>
    <property type="match status" value="1"/>
</dbReference>
<dbReference type="InterPro" id="IPR052462">
    <property type="entry name" value="SLIRP/GR-RBP-like"/>
</dbReference>
<dbReference type="GO" id="GO:0003723">
    <property type="term" value="F:RNA binding"/>
    <property type="evidence" value="ECO:0007669"/>
    <property type="project" value="UniProtKB-KW"/>
</dbReference>
<dbReference type="InterPro" id="IPR035979">
    <property type="entry name" value="RBD_domain_sf"/>
</dbReference>
<feature type="compositionally biased region" description="Gly residues" evidence="2">
    <location>
        <begin position="85"/>
        <end position="94"/>
    </location>
</feature>
<gene>
    <name evidence="4" type="ORF">A3196_15330</name>
</gene>
<accession>A0A1E2UTF0</accession>
<comment type="caution">
    <text evidence="4">The sequence shown here is derived from an EMBL/GenBank/DDBJ whole genome shotgun (WGS) entry which is preliminary data.</text>
</comment>
<evidence type="ECO:0000259" key="3">
    <source>
        <dbReference type="PROSITE" id="PS50102"/>
    </source>
</evidence>
<dbReference type="InterPro" id="IPR000504">
    <property type="entry name" value="RRM_dom"/>
</dbReference>
<evidence type="ECO:0000256" key="2">
    <source>
        <dbReference type="SAM" id="MobiDB-lite"/>
    </source>
</evidence>
<dbReference type="PANTHER" id="PTHR48027">
    <property type="entry name" value="HETEROGENEOUS NUCLEAR RIBONUCLEOPROTEIN 87F-RELATED"/>
    <property type="match status" value="1"/>
</dbReference>
<dbReference type="InterPro" id="IPR012677">
    <property type="entry name" value="Nucleotide-bd_a/b_plait_sf"/>
</dbReference>
<dbReference type="EMBL" id="LVJZ01000003">
    <property type="protein sequence ID" value="ODB98010.1"/>
    <property type="molecule type" value="Genomic_DNA"/>
</dbReference>
<feature type="domain" description="RRM" evidence="3">
    <location>
        <begin position="2"/>
        <end position="79"/>
    </location>
</feature>
<dbReference type="OrthoDB" id="9798855at2"/>
<feature type="region of interest" description="Disordered" evidence="2">
    <location>
        <begin position="73"/>
        <end position="94"/>
    </location>
</feature>
<keyword evidence="1" id="KW-0694">RNA-binding</keyword>
<dbReference type="RefSeq" id="WP_069005979.1">
    <property type="nucleotide sequence ID" value="NZ_LVJW01000003.1"/>
</dbReference>
<dbReference type="AlphaFoldDB" id="A0A1E2UTF0"/>
<protein>
    <submittedName>
        <fullName evidence="4">RNA-binding protein</fullName>
    </submittedName>
</protein>
<evidence type="ECO:0000313" key="4">
    <source>
        <dbReference type="EMBL" id="ODB98010.1"/>
    </source>
</evidence>
<keyword evidence="5" id="KW-1185">Reference proteome</keyword>
<reference evidence="4 5" key="1">
    <citation type="submission" date="2016-03" db="EMBL/GenBank/DDBJ databases">
        <title>Chemosynthetic sulphur-oxidizing symbionts of marine invertebrate animals are capable of nitrogen fixation.</title>
        <authorList>
            <person name="Petersen J.M."/>
            <person name="Kemper A."/>
            <person name="Gruber-Vodicka H."/>
            <person name="Cardini U."/>
            <person name="Geest Mvander."/>
            <person name="Kleiner M."/>
            <person name="Bulgheresi S."/>
            <person name="Fussmann M."/>
            <person name="Herbold C."/>
            <person name="Seah B.K.B."/>
            <person name="Antony C.Paul."/>
            <person name="Liu D."/>
            <person name="Belitz A."/>
            <person name="Weber M."/>
        </authorList>
    </citation>
    <scope>NUCLEOTIDE SEQUENCE [LARGE SCALE GENOMIC DNA]</scope>
    <source>
        <strain evidence="4">G_D</strain>
    </source>
</reference>